<name>A0ACC2UFK8_9FUNG</name>
<reference evidence="1" key="1">
    <citation type="submission" date="2022-04" db="EMBL/GenBank/DDBJ databases">
        <title>Genome of the entomopathogenic fungus Entomophthora muscae.</title>
        <authorList>
            <person name="Elya C."/>
            <person name="Lovett B.R."/>
            <person name="Lee E."/>
            <person name="Macias A.M."/>
            <person name="Hajek A.E."/>
            <person name="De Bivort B.L."/>
            <person name="Kasson M.T."/>
            <person name="De Fine Licht H.H."/>
            <person name="Stajich J.E."/>
        </authorList>
    </citation>
    <scope>NUCLEOTIDE SEQUENCE</scope>
    <source>
        <strain evidence="1">Berkeley</strain>
    </source>
</reference>
<protein>
    <submittedName>
        <fullName evidence="1">Protein O-mannosyltransferase 2, variant 2</fullName>
        <ecNumber evidence="1">2.4.1.109</ecNumber>
    </submittedName>
</protein>
<organism evidence="1 2">
    <name type="scientific">Entomophthora muscae</name>
    <dbReference type="NCBI Taxonomy" id="34485"/>
    <lineage>
        <taxon>Eukaryota</taxon>
        <taxon>Fungi</taxon>
        <taxon>Fungi incertae sedis</taxon>
        <taxon>Zoopagomycota</taxon>
        <taxon>Entomophthoromycotina</taxon>
        <taxon>Entomophthoromycetes</taxon>
        <taxon>Entomophthorales</taxon>
        <taxon>Entomophthoraceae</taxon>
        <taxon>Entomophthora</taxon>
    </lineage>
</organism>
<gene>
    <name evidence="1" type="primary">PMT2_5</name>
    <name evidence="1" type="ORF">DSO57_1011606</name>
</gene>
<comment type="caution">
    <text evidence="1">The sequence shown here is derived from an EMBL/GenBank/DDBJ whole genome shotgun (WGS) entry which is preliminary data.</text>
</comment>
<proteinExistence type="predicted"/>
<evidence type="ECO:0000313" key="2">
    <source>
        <dbReference type="Proteomes" id="UP001165960"/>
    </source>
</evidence>
<accession>A0ACC2UFK8</accession>
<evidence type="ECO:0000313" key="1">
    <source>
        <dbReference type="EMBL" id="KAJ9085687.1"/>
    </source>
</evidence>
<dbReference type="Proteomes" id="UP001165960">
    <property type="component" value="Unassembled WGS sequence"/>
</dbReference>
<dbReference type="EMBL" id="QTSX02000750">
    <property type="protein sequence ID" value="KAJ9085687.1"/>
    <property type="molecule type" value="Genomic_DNA"/>
</dbReference>
<keyword evidence="1" id="KW-0808">Transferase</keyword>
<keyword evidence="1" id="KW-0328">Glycosyltransferase</keyword>
<dbReference type="EC" id="2.4.1.109" evidence="1"/>
<sequence>MSNDEKLRRRIPDIKEPSAGSFDADEDLSNGHYEKAATDKGMFIERRIAPLTKSKVNYDEIDPPTNIDIKLLIPAILTAFALFTRMYQIGKSNKVVWDEAHFGKFGNHYIRREFYHDVHPPLGKMLVGLSGYLIGNNATFSFESGKEYPQDVNYIFQRMFLSVFGTSLVPLSYFTALNLGMSWKAAFLASSMVLLDNALCVISRFILLDSMLLSFTAFSFFFLTGFHRQREQPFSLNWWVYLAGTGVSIGLASSVKWVGLFSVALVGLYTLEDLYHKWGDYEMPKDEYLTHWLARIILLILVPVTIYVACFYVHFSILNHSGPGDSTMSSLFQARLVGTSIGRGPVDVAFGSKVTIKSYTFGGGLLHSHPSLYPEGSRQHQITIYHHSDTNNDWVILRDHETTSKRRKVDNQTYPGEFATPSNDYMDIDEDPELPAQLLAHGDIIRLSHVGTGANLHSHPVNAPISGKDLEASGYLNRTLGDDYDHWVLEIYDDLIGEPQGKVRTLSTRFRLRHHSLGCYLMPSGARLPEWGFGQGEVVCRPEKLIAEGDALWNIENHNNARIPMAQDTSSRQSPFFRDFLHLNVAMWNSNSALTTDPDHNDSLASQPYHWPLMLKGIRMCGWDDAAVKFYMLGNPLVWWLSTWCLLAIVACGTFYLLRFKRRFREWYKDEWNTFQYSCRFILVGYVLQYLPYFIMGRVMYVHHYFPALYFSIFAPAFILDHLTRRSGVQVQWILFVTTTVSVLLTFVYFSPITYGMDFPASELHSRNWLSTWQISKL</sequence>
<keyword evidence="2" id="KW-1185">Reference proteome</keyword>